<evidence type="ECO:0000256" key="6">
    <source>
        <dbReference type="ARBA" id="ARBA00048718"/>
    </source>
</evidence>
<evidence type="ECO:0000256" key="2">
    <source>
        <dbReference type="ARBA" id="ARBA00022679"/>
    </source>
</evidence>
<dbReference type="Gene3D" id="1.20.1280.50">
    <property type="match status" value="1"/>
</dbReference>
<dbReference type="PANTHER" id="PTHR21392">
    <property type="entry name" value="TRNA-URIDINE AMINOCARBOXYPROPYLTRANSFERASE 2"/>
    <property type="match status" value="1"/>
</dbReference>
<evidence type="ECO:0000256" key="4">
    <source>
        <dbReference type="ARBA" id="ARBA00022694"/>
    </source>
</evidence>
<keyword evidence="3" id="KW-0949">S-adenosyl-L-methionine</keyword>
<feature type="compositionally biased region" description="Basic residues" evidence="7">
    <location>
        <begin position="65"/>
        <end position="76"/>
    </location>
</feature>
<organism evidence="9 10">
    <name type="scientific">Actinomortierella ambigua</name>
    <dbReference type="NCBI Taxonomy" id="1343610"/>
    <lineage>
        <taxon>Eukaryota</taxon>
        <taxon>Fungi</taxon>
        <taxon>Fungi incertae sedis</taxon>
        <taxon>Mucoromycota</taxon>
        <taxon>Mortierellomycotina</taxon>
        <taxon>Mortierellomycetes</taxon>
        <taxon>Mortierellales</taxon>
        <taxon>Mortierellaceae</taxon>
        <taxon>Actinomortierella</taxon>
    </lineage>
</organism>
<feature type="domain" description="F-box" evidence="8">
    <location>
        <begin position="1"/>
        <end position="23"/>
    </location>
</feature>
<comment type="catalytic activity">
    <reaction evidence="6">
        <text>a uridine in tRNA + S-adenosyl-L-methionine = a 3-[(3S)-3-amino-3-carboxypropyl]uridine in tRNA + S-methyl-5'-thioadenosine + H(+)</text>
        <dbReference type="Rhea" id="RHEA:62432"/>
        <dbReference type="Rhea" id="RHEA-COMP:13339"/>
        <dbReference type="Rhea" id="RHEA-COMP:16092"/>
        <dbReference type="ChEBI" id="CHEBI:15378"/>
        <dbReference type="ChEBI" id="CHEBI:17509"/>
        <dbReference type="ChEBI" id="CHEBI:59789"/>
        <dbReference type="ChEBI" id="CHEBI:65315"/>
        <dbReference type="ChEBI" id="CHEBI:82930"/>
        <dbReference type="EC" id="2.5.1.25"/>
    </reaction>
</comment>
<dbReference type="InterPro" id="IPR039262">
    <property type="entry name" value="DTWD2/TAPT"/>
</dbReference>
<evidence type="ECO:0000256" key="7">
    <source>
        <dbReference type="SAM" id="MobiDB-lite"/>
    </source>
</evidence>
<keyword evidence="4" id="KW-0819">tRNA processing</keyword>
<feature type="compositionally biased region" description="Low complexity" evidence="7">
    <location>
        <begin position="192"/>
        <end position="212"/>
    </location>
</feature>
<keyword evidence="2" id="KW-0808">Transferase</keyword>
<proteinExistence type="inferred from homology"/>
<dbReference type="InterPro" id="IPR036047">
    <property type="entry name" value="F-box-like_dom_sf"/>
</dbReference>
<name>A0A9P6U5L2_9FUNG</name>
<keyword evidence="10" id="KW-1185">Reference proteome</keyword>
<accession>A0A9P6U5L2</accession>
<evidence type="ECO:0000256" key="3">
    <source>
        <dbReference type="ARBA" id="ARBA00022691"/>
    </source>
</evidence>
<dbReference type="EMBL" id="JAAAJB010000254">
    <property type="protein sequence ID" value="KAG0260274.1"/>
    <property type="molecule type" value="Genomic_DNA"/>
</dbReference>
<dbReference type="AlphaFoldDB" id="A0A9P6U5L2"/>
<evidence type="ECO:0000256" key="5">
    <source>
        <dbReference type="ARBA" id="ARBA00034489"/>
    </source>
</evidence>
<dbReference type="SMART" id="SM01144">
    <property type="entry name" value="DTW"/>
    <property type="match status" value="1"/>
</dbReference>
<dbReference type="OrthoDB" id="408541at2759"/>
<dbReference type="Pfam" id="PF03942">
    <property type="entry name" value="DTW"/>
    <property type="match status" value="1"/>
</dbReference>
<dbReference type="Proteomes" id="UP000807716">
    <property type="component" value="Unassembled WGS sequence"/>
</dbReference>
<feature type="compositionally biased region" description="Basic and acidic residues" evidence="7">
    <location>
        <begin position="170"/>
        <end position="185"/>
    </location>
</feature>
<evidence type="ECO:0000256" key="1">
    <source>
        <dbReference type="ARBA" id="ARBA00012386"/>
    </source>
</evidence>
<dbReference type="InterPro" id="IPR001810">
    <property type="entry name" value="F-box_dom"/>
</dbReference>
<evidence type="ECO:0000259" key="8">
    <source>
        <dbReference type="PROSITE" id="PS50181"/>
    </source>
</evidence>
<feature type="compositionally biased region" description="Low complexity" evidence="7">
    <location>
        <begin position="519"/>
        <end position="544"/>
    </location>
</feature>
<comment type="caution">
    <text evidence="9">The sequence shown here is derived from an EMBL/GenBank/DDBJ whole genome shotgun (WGS) entry which is preliminary data.</text>
</comment>
<dbReference type="GO" id="GO:0016432">
    <property type="term" value="F:tRNA-uridine aminocarboxypropyltransferase activity"/>
    <property type="evidence" value="ECO:0007669"/>
    <property type="project" value="UniProtKB-EC"/>
</dbReference>
<feature type="region of interest" description="Disordered" evidence="7">
    <location>
        <begin position="52"/>
        <end position="79"/>
    </location>
</feature>
<feature type="region of interest" description="Disordered" evidence="7">
    <location>
        <begin position="135"/>
        <end position="212"/>
    </location>
</feature>
<sequence length="576" mass="65086">MNNLPDKILLRIFSYLLNEDFYSEELCDQADVFMATSAPSLLAVSGTDHPAPPTCNDSVIPSTASKKKKASRKTGRKTNLAGPVARTLCRLCCCSKRLNHIASANQLWQPLTLSRFPNRHWPQTDPKKLELVRVQRGHQRKVAGDSQPRSSKENGLNALDIQSTEESIDDGVRDRDHGDDRDAKKQRLSSFPTTTTTITDITPSNTTTATATPPKRFYSRFEQRAFKRKFANLDPGLEYTPLLWTNTFWSWKRTYFGDCRFMEAQEVATPNRIDHPLHRKLAAHHDHHQERDEQKEKGEDAAPIRDECSRCWRPMRSCICSALPKHVYCNCRTRVVILQHPRCQVSIGTIRILKTCFRFCDIFIGKDFSVGVHAELDKILDDPNCTPLLLFPSHDAIDIQEFAGTQVGSVLPTSSANYKTSVPSHFFCDGCTHQGNTDQGDQQQEPPSTYPYKTIIALDGSWSHAKILYRFNPRLQKFTSVLFPQPPRSIYHDLKPEPKATYTSTVEAVGQAVALLGWASSSPPQPSGSSQQQQITTTPAAPQQDNASLLLEDLMRPLHKMIEIQDTIHHERLQQE</sequence>
<reference evidence="9" key="1">
    <citation type="journal article" date="2020" name="Fungal Divers.">
        <title>Resolving the Mortierellaceae phylogeny through synthesis of multi-gene phylogenetics and phylogenomics.</title>
        <authorList>
            <person name="Vandepol N."/>
            <person name="Liber J."/>
            <person name="Desiro A."/>
            <person name="Na H."/>
            <person name="Kennedy M."/>
            <person name="Barry K."/>
            <person name="Grigoriev I.V."/>
            <person name="Miller A.N."/>
            <person name="O'Donnell K."/>
            <person name="Stajich J.E."/>
            <person name="Bonito G."/>
        </authorList>
    </citation>
    <scope>NUCLEOTIDE SEQUENCE</scope>
    <source>
        <strain evidence="9">BC1065</strain>
    </source>
</reference>
<comment type="similarity">
    <text evidence="5">Belongs to the TDD superfamily. DTWD2 family.</text>
</comment>
<evidence type="ECO:0000313" key="10">
    <source>
        <dbReference type="Proteomes" id="UP000807716"/>
    </source>
</evidence>
<evidence type="ECO:0000313" key="9">
    <source>
        <dbReference type="EMBL" id="KAG0260274.1"/>
    </source>
</evidence>
<feature type="region of interest" description="Disordered" evidence="7">
    <location>
        <begin position="518"/>
        <end position="544"/>
    </location>
</feature>
<dbReference type="EC" id="2.5.1.25" evidence="1"/>
<dbReference type="PROSITE" id="PS50181">
    <property type="entry name" value="FBOX"/>
    <property type="match status" value="1"/>
</dbReference>
<gene>
    <name evidence="9" type="ORF">DFQ27_003631</name>
</gene>
<dbReference type="GO" id="GO:0008033">
    <property type="term" value="P:tRNA processing"/>
    <property type="evidence" value="ECO:0007669"/>
    <property type="project" value="UniProtKB-KW"/>
</dbReference>
<dbReference type="InterPro" id="IPR005636">
    <property type="entry name" value="DTW"/>
</dbReference>
<dbReference type="PANTHER" id="PTHR21392:SF0">
    <property type="entry name" value="TRNA-URIDINE AMINOCARBOXYPROPYLTRANSFERASE 2"/>
    <property type="match status" value="1"/>
</dbReference>
<dbReference type="SUPFAM" id="SSF81383">
    <property type="entry name" value="F-box domain"/>
    <property type="match status" value="1"/>
</dbReference>
<protein>
    <recommendedName>
        <fullName evidence="1">tRNA-uridine aminocarboxypropyltransferase</fullName>
        <ecNumber evidence="1">2.5.1.25</ecNumber>
    </recommendedName>
</protein>